<feature type="compositionally biased region" description="Polar residues" evidence="1">
    <location>
        <begin position="340"/>
        <end position="349"/>
    </location>
</feature>
<evidence type="ECO:0000256" key="1">
    <source>
        <dbReference type="SAM" id="MobiDB-lite"/>
    </source>
</evidence>
<feature type="region of interest" description="Disordered" evidence="1">
    <location>
        <begin position="331"/>
        <end position="363"/>
    </location>
</feature>
<gene>
    <name evidence="2" type="ORF">PENANT_c009G05163</name>
</gene>
<reference evidence="3" key="1">
    <citation type="journal article" date="2017" name="Nat. Microbiol.">
        <title>Global analysis of biosynthetic gene clusters reveals vast potential of secondary metabolite production in Penicillium species.</title>
        <authorList>
            <person name="Nielsen J.C."/>
            <person name="Grijseels S."/>
            <person name="Prigent S."/>
            <person name="Ji B."/>
            <person name="Dainat J."/>
            <person name="Nielsen K.F."/>
            <person name="Frisvad J.C."/>
            <person name="Workman M."/>
            <person name="Nielsen J."/>
        </authorList>
    </citation>
    <scope>NUCLEOTIDE SEQUENCE [LARGE SCALE GENOMIC DNA]</scope>
    <source>
        <strain evidence="3">IBT 31811</strain>
    </source>
</reference>
<keyword evidence="3" id="KW-1185">Reference proteome</keyword>
<accession>A0A1V6Q8Z0</accession>
<feature type="compositionally biased region" description="Basic and acidic residues" evidence="1">
    <location>
        <begin position="383"/>
        <end position="397"/>
    </location>
</feature>
<dbReference type="AlphaFoldDB" id="A0A1V6Q8Z0"/>
<evidence type="ECO:0000313" key="3">
    <source>
        <dbReference type="Proteomes" id="UP000191672"/>
    </source>
</evidence>
<evidence type="ECO:0000313" key="2">
    <source>
        <dbReference type="EMBL" id="OQD85695.1"/>
    </source>
</evidence>
<dbReference type="EMBL" id="MDYN01000009">
    <property type="protein sequence ID" value="OQD85695.1"/>
    <property type="molecule type" value="Genomic_DNA"/>
</dbReference>
<proteinExistence type="predicted"/>
<organism evidence="2 3">
    <name type="scientific">Penicillium antarcticum</name>
    <dbReference type="NCBI Taxonomy" id="416450"/>
    <lineage>
        <taxon>Eukaryota</taxon>
        <taxon>Fungi</taxon>
        <taxon>Dikarya</taxon>
        <taxon>Ascomycota</taxon>
        <taxon>Pezizomycotina</taxon>
        <taxon>Eurotiomycetes</taxon>
        <taxon>Eurotiomycetidae</taxon>
        <taxon>Eurotiales</taxon>
        <taxon>Aspergillaceae</taxon>
        <taxon>Penicillium</taxon>
    </lineage>
</organism>
<dbReference type="STRING" id="416450.A0A1V6Q8Z0"/>
<feature type="region of interest" description="Disordered" evidence="1">
    <location>
        <begin position="376"/>
        <end position="419"/>
    </location>
</feature>
<protein>
    <submittedName>
        <fullName evidence="2">Uncharacterized protein</fullName>
    </submittedName>
</protein>
<name>A0A1V6Q8Z0_9EURO</name>
<comment type="caution">
    <text evidence="2">The sequence shown here is derived from an EMBL/GenBank/DDBJ whole genome shotgun (WGS) entry which is preliminary data.</text>
</comment>
<dbReference type="Proteomes" id="UP000191672">
    <property type="component" value="Unassembled WGS sequence"/>
</dbReference>
<sequence>MSPDLNYETLDAPDGSSLTWIFDHCLRYADQYEISLRAAYELNCHPTKSTMAGSNTPSVLSRNSVWSKASKSTHRSSDTPSFDGDANAQFRAFLTRTVSQLPSQPCSLPPSFTTSFVRRCFCLDLAEVDFAQALTALDYLKDLQDRWKKEIDAAFRRLNVTADDARDAKNSELASQYPGVMAWYQEINGKARMIDFLYTQVYVGLRRWILINEMMLEPYNKPNCLALLNTLLPPVHASTLTPTQQLAPKTLENHRDAFFTFIIKFEENPRILDPIMKQGTRPGDDNAWPAVYDTMDRYLTAVVEVIDECALINDRSEVTKSSSRRADSGISFVASRPLSRPTTSYSQETQDSEKPLPNFPAPPVLSKHGSILERFASSMSGWTKKDPKKEQKKERARSLKKMKSCKDISGLPDSSFSPQHISPNFNTKMLFDMTEEKRQRLIDEAKARKAIDAPAHIHPDAIAVAI</sequence>